<feature type="domain" description="Duffy-antigen binding" evidence="1">
    <location>
        <begin position="1"/>
        <end position="94"/>
    </location>
</feature>
<dbReference type="OMA" id="RMGNECT"/>
<reference evidence="3" key="2">
    <citation type="submission" date="2006-03" db="EMBL/GenBank/DDBJ databases">
        <title>The genome sequence of the Plasmodium falciparum HB3.</title>
        <authorList>
            <consortium name="The Broad Institute Genome Sequencing Platform"/>
            <person name="Birren B."/>
            <person name="Lander E."/>
            <person name="Galagan J."/>
            <person name="Nusbaum C."/>
            <person name="Devon K."/>
            <person name="Henn M."/>
            <person name="Jaffe D."/>
            <person name="Butler J."/>
            <person name="Alvarez P."/>
            <person name="Gnerre S."/>
            <person name="Grabherr M."/>
            <person name="Kleber M."/>
            <person name="Mauceli E."/>
            <person name="Brockman W."/>
            <person name="MacCallum I.A."/>
            <person name="Rounsley S."/>
            <person name="Young S."/>
            <person name="LaButti K."/>
            <person name="Pushparaj V."/>
            <person name="DeCaprio D."/>
            <person name="Crawford M."/>
            <person name="Koehrsen M."/>
            <person name="Engels R."/>
            <person name="Montgomery P."/>
            <person name="Pearson M."/>
            <person name="Howarth C."/>
            <person name="Larson L."/>
            <person name="Luoma S."/>
            <person name="White J."/>
            <person name="Kodira C."/>
            <person name="Zeng Q."/>
            <person name="Oleary S."/>
            <person name="Yandava C."/>
            <person name="Alvarado L."/>
            <person name="Wirth D."/>
            <person name="Volkman S."/>
            <person name="Hartl D."/>
        </authorList>
    </citation>
    <scope>NUCLEOTIDE SEQUENCE [LARGE SCALE GENOMIC DNA]</scope>
</reference>
<feature type="non-terminal residue" evidence="2">
    <location>
        <position position="151"/>
    </location>
</feature>
<evidence type="ECO:0000313" key="2">
    <source>
        <dbReference type="EMBL" id="KOB64082.1"/>
    </source>
</evidence>
<dbReference type="GO" id="GO:0046789">
    <property type="term" value="F:host cell surface receptor binding"/>
    <property type="evidence" value="ECO:0007669"/>
    <property type="project" value="InterPro"/>
</dbReference>
<dbReference type="Gene3D" id="1.20.1310.20">
    <property type="entry name" value="Duffy-antigen binding domain"/>
    <property type="match status" value="1"/>
</dbReference>
<dbReference type="SUPFAM" id="SSF140924">
    <property type="entry name" value="Duffy binding domain-like"/>
    <property type="match status" value="1"/>
</dbReference>
<dbReference type="KEGG" id="pfh:PFHG_05476"/>
<gene>
    <name evidence="2" type="ORF">PFHG_05476</name>
</gene>
<name>A0A0L7KL88_PLAFX</name>
<accession>A0A0L7KL88</accession>
<proteinExistence type="predicted"/>
<dbReference type="Proteomes" id="UP000054289">
    <property type="component" value="Unassembled WGS sequence"/>
</dbReference>
<sequence>MFYTFGDYRDLCLGTDISAKTENGDITKAKNTIDRIFKHTGGTEEHKRKNWWEKNKNDIWQGMLCALEKVAGKTGTLTTKYPYHTIKFSGGDSNSPTLEKFAQTPQFLRWFTEWGDQFCREREKQLATLLKECPEKICNEADENKQKCTAA</sequence>
<dbReference type="GO" id="GO:0016020">
    <property type="term" value="C:membrane"/>
    <property type="evidence" value="ECO:0007669"/>
    <property type="project" value="InterPro"/>
</dbReference>
<evidence type="ECO:0000313" key="3">
    <source>
        <dbReference type="Proteomes" id="UP000054289"/>
    </source>
</evidence>
<dbReference type="Gene3D" id="1.20.58.830">
    <property type="match status" value="1"/>
</dbReference>
<dbReference type="AlphaFoldDB" id="A0A0L7KL88"/>
<dbReference type="InterPro" id="IPR042202">
    <property type="entry name" value="Duffy-ag-bd_sf"/>
</dbReference>
<dbReference type="InterPro" id="IPR008602">
    <property type="entry name" value="Duffy-antigen-binding"/>
</dbReference>
<evidence type="ECO:0000259" key="1">
    <source>
        <dbReference type="Pfam" id="PF05424"/>
    </source>
</evidence>
<organism evidence="2 3">
    <name type="scientific">Plasmodium falciparum (isolate HB3)</name>
    <dbReference type="NCBI Taxonomy" id="137071"/>
    <lineage>
        <taxon>Eukaryota</taxon>
        <taxon>Sar</taxon>
        <taxon>Alveolata</taxon>
        <taxon>Apicomplexa</taxon>
        <taxon>Aconoidasida</taxon>
        <taxon>Haemosporida</taxon>
        <taxon>Plasmodiidae</taxon>
        <taxon>Plasmodium</taxon>
        <taxon>Plasmodium (Laverania)</taxon>
    </lineage>
</organism>
<protein>
    <submittedName>
        <fullName evidence="2">PfEMP1</fullName>
    </submittedName>
</protein>
<dbReference type="OrthoDB" id="379185at2759"/>
<dbReference type="Pfam" id="PF05424">
    <property type="entry name" value="Duffy_binding"/>
    <property type="match status" value="1"/>
</dbReference>
<reference evidence="2 3" key="1">
    <citation type="submission" date="2006-03" db="EMBL/GenBank/DDBJ databases">
        <title>Annotation of Plasmodium falciparum HB3.</title>
        <authorList>
            <consortium name="The Broad Institute Genome Sequencing Platform"/>
            <person name="Volkman S.K."/>
            <person name="Neafsey D.E."/>
            <person name="Dash A.P."/>
            <person name="Chitnis C.E."/>
            <person name="Hartl D.L."/>
            <person name="Young S.K."/>
            <person name="Zeng Q."/>
            <person name="Koehrsen M."/>
            <person name="Alvarado L."/>
            <person name="Berlin A."/>
            <person name="Borenstein D."/>
            <person name="Chapman S.B."/>
            <person name="Chen Z."/>
            <person name="Engels R."/>
            <person name="Freedman E."/>
            <person name="Gellesch M."/>
            <person name="Goldberg J."/>
            <person name="Griggs A."/>
            <person name="Gujja S."/>
            <person name="Heilman E.R."/>
            <person name="Heiman D.I."/>
            <person name="Howarth C."/>
            <person name="Jen D."/>
            <person name="Larson L."/>
            <person name="Mehta T."/>
            <person name="Neiman D."/>
            <person name="Park D."/>
            <person name="Pearson M."/>
            <person name="Roberts A."/>
            <person name="Saif S."/>
            <person name="Shea T."/>
            <person name="Shenoy N."/>
            <person name="Sisk P."/>
            <person name="Stolte C."/>
            <person name="Sykes S."/>
            <person name="Walk T."/>
            <person name="White J."/>
            <person name="Yandava C."/>
            <person name="Haas B."/>
            <person name="Henn M.R."/>
            <person name="Nusbaum C."/>
            <person name="Birren B."/>
        </authorList>
    </citation>
    <scope>NUCLEOTIDE SEQUENCE [LARGE SCALE GENOMIC DNA]</scope>
    <source>
        <strain evidence="2">HB3</strain>
    </source>
</reference>
<dbReference type="EMBL" id="GG700980">
    <property type="protein sequence ID" value="KOB64082.1"/>
    <property type="molecule type" value="Genomic_DNA"/>
</dbReference>